<sequence>MAGLFGLFGKKARYVEDIEANPGAQPEKKEAFFLETDDAKSLGNAEYMRTPIKIKRSFPKTLNSQGGEVVKEVSAMEVKKIQANGQPAPSAQTDSAPSPANTTPANDDRRSSDNSLDMFRQMAKDLKK</sequence>
<gene>
    <name evidence="2" type="ORF">IQ217_02510</name>
</gene>
<dbReference type="EMBL" id="JADEVV010000005">
    <property type="protein sequence ID" value="MBE9252742.1"/>
    <property type="molecule type" value="Genomic_DNA"/>
</dbReference>
<dbReference type="RefSeq" id="WP_190597762.1">
    <property type="nucleotide sequence ID" value="NZ_JADEVV010000005.1"/>
</dbReference>
<dbReference type="Proteomes" id="UP000658720">
    <property type="component" value="Unassembled WGS sequence"/>
</dbReference>
<comment type="caution">
    <text evidence="2">The sequence shown here is derived from an EMBL/GenBank/DDBJ whole genome shotgun (WGS) entry which is preliminary data.</text>
</comment>
<feature type="compositionally biased region" description="Polar residues" evidence="1">
    <location>
        <begin position="83"/>
        <end position="105"/>
    </location>
</feature>
<evidence type="ECO:0000313" key="3">
    <source>
        <dbReference type="Proteomes" id="UP000658720"/>
    </source>
</evidence>
<accession>A0ABR9VN26</accession>
<feature type="region of interest" description="Disordered" evidence="1">
    <location>
        <begin position="80"/>
        <end position="128"/>
    </location>
</feature>
<organism evidence="2 3">
    <name type="scientific">Synechocystis salina LEGE 00031</name>
    <dbReference type="NCBI Taxonomy" id="1828736"/>
    <lineage>
        <taxon>Bacteria</taxon>
        <taxon>Bacillati</taxon>
        <taxon>Cyanobacteriota</taxon>
        <taxon>Cyanophyceae</taxon>
        <taxon>Synechococcales</taxon>
        <taxon>Merismopediaceae</taxon>
        <taxon>Synechocystis</taxon>
    </lineage>
</organism>
<name>A0ABR9VN26_9SYNC</name>
<proteinExistence type="predicted"/>
<reference evidence="2 3" key="1">
    <citation type="submission" date="2020-10" db="EMBL/GenBank/DDBJ databases">
        <authorList>
            <person name="Castelo-Branco R."/>
            <person name="Eusebio N."/>
            <person name="Adriana R."/>
            <person name="Vieira A."/>
            <person name="Brugerolle De Fraissinette N."/>
            <person name="Rezende De Castro R."/>
            <person name="Schneider M.P."/>
            <person name="Vasconcelos V."/>
            <person name="Leao P.N."/>
        </authorList>
    </citation>
    <scope>NUCLEOTIDE SEQUENCE [LARGE SCALE GENOMIC DNA]</scope>
    <source>
        <strain evidence="2 3">LEGE 00031</strain>
    </source>
</reference>
<keyword evidence="3" id="KW-1185">Reference proteome</keyword>
<protein>
    <submittedName>
        <fullName evidence="2">Uncharacterized protein</fullName>
    </submittedName>
</protein>
<evidence type="ECO:0000313" key="2">
    <source>
        <dbReference type="EMBL" id="MBE9252742.1"/>
    </source>
</evidence>
<evidence type="ECO:0000256" key="1">
    <source>
        <dbReference type="SAM" id="MobiDB-lite"/>
    </source>
</evidence>